<dbReference type="Pfam" id="PF13495">
    <property type="entry name" value="Phage_int_SAM_4"/>
    <property type="match status" value="1"/>
</dbReference>
<dbReference type="RefSeq" id="WP_378253934.1">
    <property type="nucleotide sequence ID" value="NZ_JBHSJV010000001.1"/>
</dbReference>
<dbReference type="PROSITE" id="PS51898">
    <property type="entry name" value="TYR_RECOMBINASE"/>
    <property type="match status" value="1"/>
</dbReference>
<dbReference type="InterPro" id="IPR002104">
    <property type="entry name" value="Integrase_catalytic"/>
</dbReference>
<evidence type="ECO:0000259" key="7">
    <source>
        <dbReference type="PROSITE" id="PS51900"/>
    </source>
</evidence>
<evidence type="ECO:0000259" key="6">
    <source>
        <dbReference type="PROSITE" id="PS51898"/>
    </source>
</evidence>
<evidence type="ECO:0000313" key="8">
    <source>
        <dbReference type="EMBL" id="MFD2593607.1"/>
    </source>
</evidence>
<dbReference type="InterPro" id="IPR004107">
    <property type="entry name" value="Integrase_SAM-like_N"/>
</dbReference>
<keyword evidence="9" id="KW-1185">Reference proteome</keyword>
<evidence type="ECO:0000256" key="2">
    <source>
        <dbReference type="ARBA" id="ARBA00022908"/>
    </source>
</evidence>
<organism evidence="8 9">
    <name type="scientific">Aquimarina hainanensis</name>
    <dbReference type="NCBI Taxonomy" id="1578017"/>
    <lineage>
        <taxon>Bacteria</taxon>
        <taxon>Pseudomonadati</taxon>
        <taxon>Bacteroidota</taxon>
        <taxon>Flavobacteriia</taxon>
        <taxon>Flavobacteriales</taxon>
        <taxon>Flavobacteriaceae</taxon>
        <taxon>Aquimarina</taxon>
    </lineage>
</organism>
<name>A0ABW5NEX9_9FLAO</name>
<dbReference type="Gene3D" id="1.10.150.130">
    <property type="match status" value="1"/>
</dbReference>
<evidence type="ECO:0000256" key="4">
    <source>
        <dbReference type="ARBA" id="ARBA00023172"/>
    </source>
</evidence>
<dbReference type="EMBL" id="JBHULX010000048">
    <property type="protein sequence ID" value="MFD2593607.1"/>
    <property type="molecule type" value="Genomic_DNA"/>
</dbReference>
<evidence type="ECO:0000313" key="9">
    <source>
        <dbReference type="Proteomes" id="UP001597459"/>
    </source>
</evidence>
<dbReference type="NCBIfam" id="NF040815">
    <property type="entry name" value="recomb_XerA_Arch"/>
    <property type="match status" value="1"/>
</dbReference>
<dbReference type="SUPFAM" id="SSF56349">
    <property type="entry name" value="DNA breaking-rejoining enzymes"/>
    <property type="match status" value="1"/>
</dbReference>
<reference evidence="9" key="1">
    <citation type="journal article" date="2019" name="Int. J. Syst. Evol. Microbiol.">
        <title>The Global Catalogue of Microorganisms (GCM) 10K type strain sequencing project: providing services to taxonomists for standard genome sequencing and annotation.</title>
        <authorList>
            <consortium name="The Broad Institute Genomics Platform"/>
            <consortium name="The Broad Institute Genome Sequencing Center for Infectious Disease"/>
            <person name="Wu L."/>
            <person name="Ma J."/>
        </authorList>
    </citation>
    <scope>NUCLEOTIDE SEQUENCE [LARGE SCALE GENOMIC DNA]</scope>
    <source>
        <strain evidence="9">KCTC 42423</strain>
    </source>
</reference>
<proteinExistence type="inferred from homology"/>
<dbReference type="InterPro" id="IPR013762">
    <property type="entry name" value="Integrase-like_cat_sf"/>
</dbReference>
<keyword evidence="4" id="KW-0233">DNA recombination</keyword>
<keyword evidence="3 5" id="KW-0238">DNA-binding</keyword>
<evidence type="ECO:0000256" key="3">
    <source>
        <dbReference type="ARBA" id="ARBA00023125"/>
    </source>
</evidence>
<dbReference type="PROSITE" id="PS51900">
    <property type="entry name" value="CB"/>
    <property type="match status" value="1"/>
</dbReference>
<dbReference type="PANTHER" id="PTHR30349:SF64">
    <property type="entry name" value="PROPHAGE INTEGRASE INTD-RELATED"/>
    <property type="match status" value="1"/>
</dbReference>
<keyword evidence="2" id="KW-0229">DNA integration</keyword>
<dbReference type="PANTHER" id="PTHR30349">
    <property type="entry name" value="PHAGE INTEGRASE-RELATED"/>
    <property type="match status" value="1"/>
</dbReference>
<evidence type="ECO:0000256" key="1">
    <source>
        <dbReference type="ARBA" id="ARBA00008857"/>
    </source>
</evidence>
<dbReference type="Gene3D" id="1.10.443.10">
    <property type="entry name" value="Intergrase catalytic core"/>
    <property type="match status" value="1"/>
</dbReference>
<dbReference type="InterPro" id="IPR010998">
    <property type="entry name" value="Integrase_recombinase_N"/>
</dbReference>
<gene>
    <name evidence="8" type="primary">xerA</name>
    <name evidence="8" type="ORF">ACFSTE_22405</name>
</gene>
<accession>A0ABW5NEX9</accession>
<dbReference type="Proteomes" id="UP001597459">
    <property type="component" value="Unassembled WGS sequence"/>
</dbReference>
<dbReference type="Pfam" id="PF00589">
    <property type="entry name" value="Phage_integrase"/>
    <property type="match status" value="1"/>
</dbReference>
<dbReference type="InterPro" id="IPR050090">
    <property type="entry name" value="Tyrosine_recombinase_XerCD"/>
</dbReference>
<comment type="caution">
    <text evidence="8">The sequence shown here is derived from an EMBL/GenBank/DDBJ whole genome shotgun (WGS) entry which is preliminary data.</text>
</comment>
<protein>
    <submittedName>
        <fullName evidence="8">Site-specific tyrosine recombinase/integron integrase</fullName>
    </submittedName>
</protein>
<sequence>MKPNKHITLKHLLIHNQKMIGIQFYPDKVIQGLIKELPNPRWSKEFSMVYIVNTKENLDQIFNKFKGVTWVNGNSFFKEKVILDNEPVDINWYRNRTKTTSYKYVPEEYLRKLELKRYALNTCKTYISQFEKFINHYFDKDIITLSEEEIRSYLQHLISQNKSNSYLNQAINSIKFYYEIVMGMPNRFYSIERPRKQQQLPKVVSKEEIITMLEHANNIKHRCIIGLLYSAGLRRSELLNLRVTDIDSKRMLIFIRNAKNNKDRYSLLSHTILKDLRIYYKKWKPKDYLFEGAFRNKYSAESVVKIVRRAGEKAGIRRKVTPHMLRHSFATHLLEDGTDIRYIQTLLGHSSTKTTEVYTQVALNNFKSIRNPLDL</sequence>
<feature type="domain" description="Core-binding (CB)" evidence="7">
    <location>
        <begin position="100"/>
        <end position="182"/>
    </location>
</feature>
<dbReference type="InterPro" id="IPR011010">
    <property type="entry name" value="DNA_brk_join_enz"/>
</dbReference>
<evidence type="ECO:0000256" key="5">
    <source>
        <dbReference type="PROSITE-ProRule" id="PRU01248"/>
    </source>
</evidence>
<dbReference type="InterPro" id="IPR044068">
    <property type="entry name" value="CB"/>
</dbReference>
<comment type="similarity">
    <text evidence="1">Belongs to the 'phage' integrase family.</text>
</comment>
<feature type="domain" description="Tyr recombinase" evidence="6">
    <location>
        <begin position="199"/>
        <end position="371"/>
    </location>
</feature>